<gene>
    <name evidence="2" type="ORF">LKD71_16325</name>
</gene>
<reference evidence="2 3" key="1">
    <citation type="submission" date="2021-10" db="EMBL/GenBank/DDBJ databases">
        <title>Anaerobic single-cell dispensing facilitates the cultivation of human gut bacteria.</title>
        <authorList>
            <person name="Afrizal A."/>
        </authorList>
    </citation>
    <scope>NUCLEOTIDE SEQUENCE [LARGE SCALE GENOMIC DNA]</scope>
    <source>
        <strain evidence="2 3">CLA-AA-H277</strain>
    </source>
</reference>
<dbReference type="PANTHER" id="PTHR43072:SF60">
    <property type="entry name" value="L-2,4-DIAMINOBUTYRIC ACID ACETYLTRANSFERASE"/>
    <property type="match status" value="1"/>
</dbReference>
<sequence length="186" mass="21404">MEQLKLDEGEKIQLRDGREVVLREAEPEDAESMIAYLRQTAAETHFMVRLPEEVDFTLEEEERILRNIRKSDKDLMLAVFDGDRVVGNVGVHIFHDRTKVRHRSSLGIAIIQEYCSSGLGTILMERGIDFAKKAGFEQLELGVFADNDRALRLYKKMGFEEIGRIPRAFRLPNGSYIDEITMVKML</sequence>
<keyword evidence="2" id="KW-0808">Transferase</keyword>
<organism evidence="2 3">
    <name type="scientific">Fusicatenibacter faecihominis</name>
    <dbReference type="NCBI Taxonomy" id="2881276"/>
    <lineage>
        <taxon>Bacteria</taxon>
        <taxon>Bacillati</taxon>
        <taxon>Bacillota</taxon>
        <taxon>Clostridia</taxon>
        <taxon>Lachnospirales</taxon>
        <taxon>Lachnospiraceae</taxon>
        <taxon>Fusicatenibacter</taxon>
    </lineage>
</organism>
<dbReference type="EMBL" id="JAJEPR010000048">
    <property type="protein sequence ID" value="MCC2191334.1"/>
    <property type="molecule type" value="Genomic_DNA"/>
</dbReference>
<evidence type="ECO:0000313" key="3">
    <source>
        <dbReference type="Proteomes" id="UP001197875"/>
    </source>
</evidence>
<keyword evidence="3" id="KW-1185">Reference proteome</keyword>
<dbReference type="PROSITE" id="PS51186">
    <property type="entry name" value="GNAT"/>
    <property type="match status" value="1"/>
</dbReference>
<dbReference type="PANTHER" id="PTHR43072">
    <property type="entry name" value="N-ACETYLTRANSFERASE"/>
    <property type="match status" value="1"/>
</dbReference>
<protein>
    <submittedName>
        <fullName evidence="2">GNAT family N-acetyltransferase</fullName>
        <ecNumber evidence="2">2.3.1.-</ecNumber>
    </submittedName>
</protein>
<accession>A0AAE3DVP8</accession>
<dbReference type="AlphaFoldDB" id="A0AAE3DVP8"/>
<dbReference type="CDD" id="cd04301">
    <property type="entry name" value="NAT_SF"/>
    <property type="match status" value="1"/>
</dbReference>
<evidence type="ECO:0000259" key="1">
    <source>
        <dbReference type="PROSITE" id="PS51186"/>
    </source>
</evidence>
<comment type="caution">
    <text evidence="2">The sequence shown here is derived from an EMBL/GenBank/DDBJ whole genome shotgun (WGS) entry which is preliminary data.</text>
</comment>
<dbReference type="Proteomes" id="UP001197875">
    <property type="component" value="Unassembled WGS sequence"/>
</dbReference>
<feature type="domain" description="N-acetyltransferase" evidence="1">
    <location>
        <begin position="20"/>
        <end position="186"/>
    </location>
</feature>
<keyword evidence="2" id="KW-0012">Acyltransferase</keyword>
<dbReference type="SUPFAM" id="SSF55729">
    <property type="entry name" value="Acyl-CoA N-acyltransferases (Nat)"/>
    <property type="match status" value="1"/>
</dbReference>
<dbReference type="InterPro" id="IPR000182">
    <property type="entry name" value="GNAT_dom"/>
</dbReference>
<dbReference type="GO" id="GO:0016747">
    <property type="term" value="F:acyltransferase activity, transferring groups other than amino-acyl groups"/>
    <property type="evidence" value="ECO:0007669"/>
    <property type="project" value="InterPro"/>
</dbReference>
<proteinExistence type="predicted"/>
<dbReference type="RefSeq" id="WP_227616231.1">
    <property type="nucleotide sequence ID" value="NZ_JAJEPR010000048.1"/>
</dbReference>
<dbReference type="Gene3D" id="3.40.630.30">
    <property type="match status" value="1"/>
</dbReference>
<dbReference type="Pfam" id="PF00583">
    <property type="entry name" value="Acetyltransf_1"/>
    <property type="match status" value="1"/>
</dbReference>
<name>A0AAE3DVP8_9FIRM</name>
<dbReference type="EC" id="2.3.1.-" evidence="2"/>
<dbReference type="InterPro" id="IPR016181">
    <property type="entry name" value="Acyl_CoA_acyltransferase"/>
</dbReference>
<evidence type="ECO:0000313" key="2">
    <source>
        <dbReference type="EMBL" id="MCC2191334.1"/>
    </source>
</evidence>